<dbReference type="RefSeq" id="XP_001730894.1">
    <property type="nucleotide sequence ID" value="XM_001730842.1"/>
</dbReference>
<reference evidence="3 4" key="1">
    <citation type="journal article" date="2007" name="Proc. Natl. Acad. Sci. U.S.A.">
        <title>Dandruff-associated Malassezia genomes reveal convergent and divergent virulence traits shared with plant and human fungal pathogens.</title>
        <authorList>
            <person name="Xu J."/>
            <person name="Saunders C.W."/>
            <person name="Hu P."/>
            <person name="Grant R.A."/>
            <person name="Boekhout T."/>
            <person name="Kuramae E.E."/>
            <person name="Kronstad J.W."/>
            <person name="Deangelis Y.M."/>
            <person name="Reeder N.L."/>
            <person name="Johnstone K.R."/>
            <person name="Leland M."/>
            <person name="Fieno A.M."/>
            <person name="Begley W.M."/>
            <person name="Sun Y."/>
            <person name="Lacey M.P."/>
            <person name="Chaudhary T."/>
            <person name="Keough T."/>
            <person name="Chu L."/>
            <person name="Sears R."/>
            <person name="Yuan B."/>
            <person name="Dawson T.L.Jr."/>
        </authorList>
    </citation>
    <scope>NUCLEOTIDE SEQUENCE [LARGE SCALE GENOMIC DNA]</scope>
    <source>
        <strain evidence="4">ATCC MYA-4612 / CBS 7966</strain>
    </source>
</reference>
<dbReference type="AlphaFoldDB" id="A8PZ70"/>
<dbReference type="STRING" id="425265.A8PZ70"/>
<dbReference type="Gene3D" id="2.30.29.30">
    <property type="entry name" value="Pleckstrin-homology domain (PH domain)/Phosphotyrosine-binding domain (PTB)"/>
    <property type="match status" value="2"/>
</dbReference>
<feature type="compositionally biased region" description="Basic and acidic residues" evidence="1">
    <location>
        <begin position="207"/>
        <end position="216"/>
    </location>
</feature>
<dbReference type="SUPFAM" id="SSF50729">
    <property type="entry name" value="PH domain-like"/>
    <property type="match status" value="2"/>
</dbReference>
<feature type="domain" description="PH" evidence="2">
    <location>
        <begin position="84"/>
        <end position="179"/>
    </location>
</feature>
<feature type="compositionally biased region" description="Polar residues" evidence="1">
    <location>
        <begin position="257"/>
        <end position="267"/>
    </location>
</feature>
<dbReference type="InParanoid" id="A8PZ70"/>
<dbReference type="PANTHER" id="PTHR14336:SF8">
    <property type="entry name" value="PROTEIN OPY1"/>
    <property type="match status" value="1"/>
</dbReference>
<dbReference type="SMART" id="SM00233">
    <property type="entry name" value="PH"/>
    <property type="match status" value="2"/>
</dbReference>
<dbReference type="InterPro" id="IPR011993">
    <property type="entry name" value="PH-like_dom_sf"/>
</dbReference>
<dbReference type="FunFam" id="2.30.29.30:FF:000286">
    <property type="entry name" value="PH-protein kinase domain containing protein"/>
    <property type="match status" value="1"/>
</dbReference>
<dbReference type="GeneID" id="5855201"/>
<feature type="domain" description="PH" evidence="2">
    <location>
        <begin position="304"/>
        <end position="447"/>
    </location>
</feature>
<dbReference type="PANTHER" id="PTHR14336">
    <property type="entry name" value="TANDEM PH DOMAIN CONTAINING PROTEIN"/>
    <property type="match status" value="1"/>
</dbReference>
<feature type="region of interest" description="Disordered" evidence="1">
    <location>
        <begin position="1"/>
        <end position="25"/>
    </location>
</feature>
<dbReference type="Pfam" id="PF00169">
    <property type="entry name" value="PH"/>
    <property type="match status" value="2"/>
</dbReference>
<name>A8PZ70_MALGO</name>
<proteinExistence type="predicted"/>
<dbReference type="EMBL" id="AAYY01000006">
    <property type="protein sequence ID" value="EDP43680.1"/>
    <property type="molecule type" value="Genomic_DNA"/>
</dbReference>
<dbReference type="Proteomes" id="UP000008837">
    <property type="component" value="Unassembled WGS sequence"/>
</dbReference>
<feature type="region of interest" description="Disordered" evidence="1">
    <location>
        <begin position="203"/>
        <end position="222"/>
    </location>
</feature>
<accession>A8PZ70</accession>
<evidence type="ECO:0000259" key="2">
    <source>
        <dbReference type="PROSITE" id="PS50003"/>
    </source>
</evidence>
<evidence type="ECO:0000313" key="4">
    <source>
        <dbReference type="Proteomes" id="UP000008837"/>
    </source>
</evidence>
<organism evidence="3 4">
    <name type="scientific">Malassezia globosa (strain ATCC MYA-4612 / CBS 7966)</name>
    <name type="common">Dandruff-associated fungus</name>
    <dbReference type="NCBI Taxonomy" id="425265"/>
    <lineage>
        <taxon>Eukaryota</taxon>
        <taxon>Fungi</taxon>
        <taxon>Dikarya</taxon>
        <taxon>Basidiomycota</taxon>
        <taxon>Ustilaginomycotina</taxon>
        <taxon>Malasseziomycetes</taxon>
        <taxon>Malasseziales</taxon>
        <taxon>Malasseziaceae</taxon>
        <taxon>Malassezia</taxon>
    </lineage>
</organism>
<dbReference type="OMA" id="SWKPAYL"/>
<evidence type="ECO:0000256" key="1">
    <source>
        <dbReference type="SAM" id="MobiDB-lite"/>
    </source>
</evidence>
<evidence type="ECO:0000313" key="3">
    <source>
        <dbReference type="EMBL" id="EDP43680.1"/>
    </source>
</evidence>
<gene>
    <name evidence="3" type="ORF">MGL_1893</name>
</gene>
<dbReference type="OrthoDB" id="2157866at2759"/>
<sequence length="454" mass="50903">MVITPSRSDANLSQSHNLENRVGATSSFMTECGGDSSRDKGSLVAPPIQHVPVIDTSIDVEGDAEDDEDEAYKHEIPTELLNEQVVHAGFLLKRGDKHKMWKRRWVVLRVSQMAMYKNEKEYRLVNVLNVSQMHSIASLEMKRFGTVICIVTPDRTWYFRARDQHDTSAWLNALHHVQGHTPEQHLVAAPSVYDAASHTPGIAIKDSAGHTDDYHPHDRHRLYNQHTNHPHVATHATHPEQSQPQPHPPGECARPVPTTTGGHLLSSSDDDNEADDTIAFGLGGEAAAGVATPSPAPVEEDRSRVIAQGYALKQSSRRKQWRKRWFVLTLDALYYTRSHMDTRAHRSIPTTCILDTMECDVPSVGSPTLSLSPGTLGRLGFGSNIPEMRCRAPMPGVHQRDVYAHEVQHRVSSYSFQIVTTERTFVLCVPTEDDEIRWLSALQTLLNRQRRSVR</sequence>
<dbReference type="CDD" id="cd13298">
    <property type="entry name" value="PH1_PH_fungal"/>
    <property type="match status" value="1"/>
</dbReference>
<dbReference type="PROSITE" id="PS50003">
    <property type="entry name" value="PH_DOMAIN"/>
    <property type="match status" value="2"/>
</dbReference>
<dbReference type="VEuPathDB" id="FungiDB:MGL_1893"/>
<dbReference type="KEGG" id="mgl:MGL_1893"/>
<comment type="caution">
    <text evidence="3">The sequence shown here is derived from an EMBL/GenBank/DDBJ whole genome shotgun (WGS) entry which is preliminary data.</text>
</comment>
<feature type="region of interest" description="Disordered" evidence="1">
    <location>
        <begin position="233"/>
        <end position="277"/>
    </location>
</feature>
<dbReference type="InterPro" id="IPR051707">
    <property type="entry name" value="PI-Interact_SigTrans_Reg"/>
</dbReference>
<keyword evidence="4" id="KW-1185">Reference proteome</keyword>
<dbReference type="InterPro" id="IPR001849">
    <property type="entry name" value="PH_domain"/>
</dbReference>
<protein>
    <recommendedName>
        <fullName evidence="2">PH domain-containing protein</fullName>
    </recommendedName>
</protein>